<feature type="compositionally biased region" description="Basic residues" evidence="1">
    <location>
        <begin position="10"/>
        <end position="22"/>
    </location>
</feature>
<feature type="region of interest" description="Disordered" evidence="1">
    <location>
        <begin position="52"/>
        <end position="96"/>
    </location>
</feature>
<feature type="compositionally biased region" description="Polar residues" evidence="1">
    <location>
        <begin position="52"/>
        <end position="92"/>
    </location>
</feature>
<dbReference type="Proteomes" id="UP001085076">
    <property type="component" value="Miscellaneous, Linkage group lg03"/>
</dbReference>
<evidence type="ECO:0000256" key="1">
    <source>
        <dbReference type="SAM" id="MobiDB-lite"/>
    </source>
</evidence>
<name>A0A9D5CT03_9LILI</name>
<dbReference type="InterPro" id="IPR008889">
    <property type="entry name" value="VQ"/>
</dbReference>
<gene>
    <name evidence="3" type="ORF">J5N97_013441</name>
</gene>
<dbReference type="Pfam" id="PF05678">
    <property type="entry name" value="VQ"/>
    <property type="match status" value="1"/>
</dbReference>
<dbReference type="PANTHER" id="PTHR33624:SF17">
    <property type="entry name" value="OS07G0687400 PROTEIN"/>
    <property type="match status" value="1"/>
</dbReference>
<accession>A0A9D5CT03</accession>
<dbReference type="AlphaFoldDB" id="A0A9D5CT03"/>
<evidence type="ECO:0000313" key="3">
    <source>
        <dbReference type="EMBL" id="KAJ0977967.1"/>
    </source>
</evidence>
<comment type="caution">
    <text evidence="3">The sequence shown here is derived from an EMBL/GenBank/DDBJ whole genome shotgun (WGS) entry which is preliminary data.</text>
</comment>
<dbReference type="PANTHER" id="PTHR33624">
    <property type="entry name" value="SIGMA FACTOR BINDING PROTEIN 1, CHLOROPLASTIC"/>
    <property type="match status" value="1"/>
</dbReference>
<reference evidence="3" key="2">
    <citation type="journal article" date="2022" name="Hortic Res">
        <title>The genome of Dioscorea zingiberensis sheds light on the biosynthesis, origin and evolution of the medicinally important diosgenin saponins.</title>
        <authorList>
            <person name="Li Y."/>
            <person name="Tan C."/>
            <person name="Li Z."/>
            <person name="Guo J."/>
            <person name="Li S."/>
            <person name="Chen X."/>
            <person name="Wang C."/>
            <person name="Dai X."/>
            <person name="Yang H."/>
            <person name="Song W."/>
            <person name="Hou L."/>
            <person name="Xu J."/>
            <person name="Tong Z."/>
            <person name="Xu A."/>
            <person name="Yuan X."/>
            <person name="Wang W."/>
            <person name="Yang Q."/>
            <person name="Chen L."/>
            <person name="Sun Z."/>
            <person name="Wang K."/>
            <person name="Pan B."/>
            <person name="Chen J."/>
            <person name="Bao Y."/>
            <person name="Liu F."/>
            <person name="Qi X."/>
            <person name="Gang D.R."/>
            <person name="Wen J."/>
            <person name="Li J."/>
        </authorList>
    </citation>
    <scope>NUCLEOTIDE SEQUENCE</scope>
    <source>
        <strain evidence="3">Dzin_1.0</strain>
    </source>
</reference>
<dbReference type="OrthoDB" id="665788at2759"/>
<evidence type="ECO:0000313" key="4">
    <source>
        <dbReference type="Proteomes" id="UP001085076"/>
    </source>
</evidence>
<reference evidence="3" key="1">
    <citation type="submission" date="2021-03" db="EMBL/GenBank/DDBJ databases">
        <authorList>
            <person name="Li Z."/>
            <person name="Yang C."/>
        </authorList>
    </citation>
    <scope>NUCLEOTIDE SEQUENCE</scope>
    <source>
        <strain evidence="3">Dzin_1.0</strain>
        <tissue evidence="3">Leaf</tissue>
    </source>
</reference>
<sequence length="126" mass="13923">MDRAGVHQNKAQKKGNTKKKKEIKVVYISNPMKFQTSAANFRELVQKVTGQDSDIANMPDTTLFNASQDSPGSSSGPRQSEILSNGNESQLGTHDDAFAESWSAFVPPSMFYEPPQSVFRPRSDQV</sequence>
<feature type="region of interest" description="Disordered" evidence="1">
    <location>
        <begin position="1"/>
        <end position="22"/>
    </location>
</feature>
<feature type="domain" description="VQ" evidence="2">
    <location>
        <begin position="28"/>
        <end position="54"/>
    </location>
</feature>
<dbReference type="EMBL" id="JAGGNH010000003">
    <property type="protein sequence ID" value="KAJ0977967.1"/>
    <property type="molecule type" value="Genomic_DNA"/>
</dbReference>
<dbReference type="InterPro" id="IPR039335">
    <property type="entry name" value="SIB1/2"/>
</dbReference>
<proteinExistence type="predicted"/>
<organism evidence="3 4">
    <name type="scientific">Dioscorea zingiberensis</name>
    <dbReference type="NCBI Taxonomy" id="325984"/>
    <lineage>
        <taxon>Eukaryota</taxon>
        <taxon>Viridiplantae</taxon>
        <taxon>Streptophyta</taxon>
        <taxon>Embryophyta</taxon>
        <taxon>Tracheophyta</taxon>
        <taxon>Spermatophyta</taxon>
        <taxon>Magnoliopsida</taxon>
        <taxon>Liliopsida</taxon>
        <taxon>Dioscoreales</taxon>
        <taxon>Dioscoreaceae</taxon>
        <taxon>Dioscorea</taxon>
    </lineage>
</organism>
<evidence type="ECO:0000259" key="2">
    <source>
        <dbReference type="Pfam" id="PF05678"/>
    </source>
</evidence>
<keyword evidence="4" id="KW-1185">Reference proteome</keyword>
<protein>
    <recommendedName>
        <fullName evidence="2">VQ domain-containing protein</fullName>
    </recommendedName>
</protein>